<gene>
    <name evidence="2" type="ORF">TQ33_0662</name>
</gene>
<dbReference type="STRING" id="914150.TQ33_0662"/>
<evidence type="ECO:0000313" key="3">
    <source>
        <dbReference type="Proteomes" id="UP000034071"/>
    </source>
</evidence>
<dbReference type="RefSeq" id="WP_052735176.1">
    <property type="nucleotide sequence ID" value="NZ_CP010975.1"/>
</dbReference>
<proteinExistence type="predicted"/>
<keyword evidence="1" id="KW-0812">Transmembrane</keyword>
<dbReference type="KEGG" id="kge:TQ33_0662"/>
<dbReference type="EMBL" id="CP010975">
    <property type="protein sequence ID" value="AKE51639.1"/>
    <property type="molecule type" value="Genomic_DNA"/>
</dbReference>
<feature type="transmembrane region" description="Helical" evidence="1">
    <location>
        <begin position="50"/>
        <end position="69"/>
    </location>
</feature>
<protein>
    <submittedName>
        <fullName evidence="2">Uncharacterized protein</fullName>
    </submittedName>
</protein>
<evidence type="ECO:0000313" key="2">
    <source>
        <dbReference type="EMBL" id="AKE51639.1"/>
    </source>
</evidence>
<dbReference type="Proteomes" id="UP000034071">
    <property type="component" value="Chromosome"/>
</dbReference>
<dbReference type="AlphaFoldDB" id="A0A0F6TPR3"/>
<reference evidence="2 3" key="1">
    <citation type="submission" date="2015-02" db="EMBL/GenBank/DDBJ databases">
        <title>Complete genome sequence of Kangiella geojedonensis strain YCS-5T.</title>
        <authorList>
            <person name="Kim K.M."/>
        </authorList>
    </citation>
    <scope>NUCLEOTIDE SEQUENCE [LARGE SCALE GENOMIC DNA]</scope>
    <source>
        <strain evidence="2 3">YCS-5</strain>
    </source>
</reference>
<dbReference type="OrthoDB" id="6305531at2"/>
<organism evidence="2 3">
    <name type="scientific">Kangiella geojedonensis</name>
    <dbReference type="NCBI Taxonomy" id="914150"/>
    <lineage>
        <taxon>Bacteria</taxon>
        <taxon>Pseudomonadati</taxon>
        <taxon>Pseudomonadota</taxon>
        <taxon>Gammaproteobacteria</taxon>
        <taxon>Kangiellales</taxon>
        <taxon>Kangiellaceae</taxon>
        <taxon>Kangiella</taxon>
    </lineage>
</organism>
<evidence type="ECO:0000256" key="1">
    <source>
        <dbReference type="SAM" id="Phobius"/>
    </source>
</evidence>
<accession>A0A0F6TPR3</accession>
<feature type="transmembrane region" description="Helical" evidence="1">
    <location>
        <begin position="12"/>
        <end position="30"/>
    </location>
</feature>
<dbReference type="HOGENOM" id="CLU_2699778_0_0_6"/>
<name>A0A0F6TPR3_9GAMM</name>
<keyword evidence="1" id="KW-1133">Transmembrane helix</keyword>
<sequence>MSNKNKPSMAQIFVAFLIAFFGSKVIFHFMDFNYSLFKDPFDIGKLLIDIGVFFGLFFIGMMVYTLFSVRKAS</sequence>
<keyword evidence="3" id="KW-1185">Reference proteome</keyword>
<keyword evidence="1" id="KW-0472">Membrane</keyword>